<dbReference type="GO" id="GO:0019875">
    <property type="term" value="F:6-aminohexanoate-dimer hydrolase activity"/>
    <property type="evidence" value="ECO:0007669"/>
    <property type="project" value="UniProtKB-EC"/>
</dbReference>
<gene>
    <name evidence="12" type="ORF">AAU01_23090</name>
</gene>
<name>A0A4Y3NC76_PAEAU</name>
<comment type="catalytic activity">
    <reaction evidence="2">
        <text>[N-(6-aminohexanoyl)](n) + H2O = [N-(6-aminohexanoyl)](n-1) + 6-aminohexanoate</text>
        <dbReference type="Rhea" id="RHEA:18225"/>
        <dbReference type="Rhea" id="RHEA-COMP:9820"/>
        <dbReference type="Rhea" id="RHEA-COMP:14302"/>
        <dbReference type="ChEBI" id="CHEBI:15377"/>
        <dbReference type="ChEBI" id="CHEBI:57826"/>
        <dbReference type="ChEBI" id="CHEBI:78629"/>
        <dbReference type="EC" id="3.5.1.46"/>
    </reaction>
</comment>
<dbReference type="Proteomes" id="UP000317715">
    <property type="component" value="Unassembled WGS sequence"/>
</dbReference>
<dbReference type="PANTHER" id="PTHR43283">
    <property type="entry name" value="BETA-LACTAMASE-RELATED"/>
    <property type="match status" value="1"/>
</dbReference>
<feature type="domain" description="Beta-lactamase-related" evidence="11">
    <location>
        <begin position="78"/>
        <end position="376"/>
    </location>
</feature>
<evidence type="ECO:0000256" key="4">
    <source>
        <dbReference type="ARBA" id="ARBA00053406"/>
    </source>
</evidence>
<dbReference type="SUPFAM" id="SSF56601">
    <property type="entry name" value="beta-lactamase/transpeptidase-like"/>
    <property type="match status" value="1"/>
</dbReference>
<feature type="region of interest" description="Disordered" evidence="10">
    <location>
        <begin position="1"/>
        <end position="22"/>
    </location>
</feature>
<comment type="function">
    <text evidence="4">Involved in nylon oligomer degradation.</text>
</comment>
<evidence type="ECO:0000256" key="5">
    <source>
        <dbReference type="ARBA" id="ARBA00060706"/>
    </source>
</evidence>
<dbReference type="EC" id="3.5.1.46" evidence="6"/>
<dbReference type="Pfam" id="PF00144">
    <property type="entry name" value="Beta-lactamase"/>
    <property type="match status" value="1"/>
</dbReference>
<evidence type="ECO:0000256" key="6">
    <source>
        <dbReference type="ARBA" id="ARBA00066742"/>
    </source>
</evidence>
<evidence type="ECO:0000256" key="8">
    <source>
        <dbReference type="ARBA" id="ARBA00078484"/>
    </source>
</evidence>
<evidence type="ECO:0000313" key="12">
    <source>
        <dbReference type="EMBL" id="GEB19554.1"/>
    </source>
</evidence>
<comment type="caution">
    <text evidence="12">The sequence shown here is derived from an EMBL/GenBank/DDBJ whole genome shotgun (WGS) entry which is preliminary data.</text>
</comment>
<feature type="region of interest" description="Disordered" evidence="10">
    <location>
        <begin position="393"/>
        <end position="413"/>
    </location>
</feature>
<sequence length="413" mass="45128">MTTTGAHPPRYRGAAGQPTLDSWQEGPHNRWTFAHLGEMLPTASVPRHFPSAPAAATERLGSLAVPGLRQRLEESYTDAFLVLHRNTVVAEYYRPGFAPDDLHLVMSISKSMCGLVVGALVDSEEIVTSHRVVHYVPELAGSVYDGPTVQHVLDMALHLNYSEDYLDPSSEVQTHDRSAGWRTRRDGDPQDTYEFLTTLTGNGTVTHNGSGGTFQYCSANTDVLAWIIERVTGLRYSEALSKYLWSKLDADRDATITVDSSGFGFANGGVSCTARDLARVGRLMLDDGVGPAGRVVSEGWVRSILAGGDREAMADASFTGIHPHGSYTRQWWCTGNERGNVTGIGIYGQYLWIDPATDTVIVKLSTWPEPDSGHLHELQNQLLLDVSRSLDQPLASQEIPTEETAQESKETAA</sequence>
<keyword evidence="9" id="KW-0549">Nylon degradation</keyword>
<dbReference type="Gene3D" id="6.10.250.420">
    <property type="match status" value="1"/>
</dbReference>
<evidence type="ECO:0000256" key="2">
    <source>
        <dbReference type="ARBA" id="ARBA00050200"/>
    </source>
</evidence>
<comment type="catalytic activity">
    <reaction evidence="3">
        <text>N-(6-aminohexanoyl)-6-aminohexanoate + H2O = 2 6-aminohexanoate</text>
        <dbReference type="Rhea" id="RHEA:21364"/>
        <dbReference type="ChEBI" id="CHEBI:15377"/>
        <dbReference type="ChEBI" id="CHEBI:57826"/>
        <dbReference type="ChEBI" id="CHEBI:58798"/>
        <dbReference type="EC" id="3.5.1.46"/>
    </reaction>
</comment>
<organism evidence="12 13">
    <name type="scientific">Paenarthrobacter aurescens</name>
    <name type="common">Arthrobacter aurescens</name>
    <dbReference type="NCBI Taxonomy" id="43663"/>
    <lineage>
        <taxon>Bacteria</taxon>
        <taxon>Bacillati</taxon>
        <taxon>Actinomycetota</taxon>
        <taxon>Actinomycetes</taxon>
        <taxon>Micrococcales</taxon>
        <taxon>Micrococcaceae</taxon>
        <taxon>Paenarthrobacter</taxon>
    </lineage>
</organism>
<evidence type="ECO:0000256" key="1">
    <source>
        <dbReference type="ARBA" id="ARBA00022801"/>
    </source>
</evidence>
<evidence type="ECO:0000256" key="3">
    <source>
        <dbReference type="ARBA" id="ARBA00051219"/>
    </source>
</evidence>
<evidence type="ECO:0000313" key="13">
    <source>
        <dbReference type="Proteomes" id="UP000317715"/>
    </source>
</evidence>
<dbReference type="InterPro" id="IPR012338">
    <property type="entry name" value="Beta-lactam/transpept-like"/>
</dbReference>
<dbReference type="AlphaFoldDB" id="A0A4Y3NC76"/>
<proteinExistence type="predicted"/>
<evidence type="ECO:0000256" key="9">
    <source>
        <dbReference type="ARBA" id="ARBA00084122"/>
    </source>
</evidence>
<dbReference type="InterPro" id="IPR050789">
    <property type="entry name" value="Diverse_Enzym_Activities"/>
</dbReference>
<dbReference type="EMBL" id="BJMD01000013">
    <property type="protein sequence ID" value="GEB19554.1"/>
    <property type="molecule type" value="Genomic_DNA"/>
</dbReference>
<accession>A0A4Y3NC76</accession>
<dbReference type="InterPro" id="IPR001466">
    <property type="entry name" value="Beta-lactam-related"/>
</dbReference>
<keyword evidence="1 12" id="KW-0378">Hydrolase</keyword>
<evidence type="ECO:0000256" key="7">
    <source>
        <dbReference type="ARBA" id="ARBA00073080"/>
    </source>
</evidence>
<evidence type="ECO:0000259" key="11">
    <source>
        <dbReference type="Pfam" id="PF00144"/>
    </source>
</evidence>
<evidence type="ECO:0000256" key="10">
    <source>
        <dbReference type="SAM" id="MobiDB-lite"/>
    </source>
</evidence>
<dbReference type="OrthoDB" id="9814204at2"/>
<dbReference type="Gene3D" id="3.40.710.10">
    <property type="entry name" value="DD-peptidase/beta-lactamase superfamily"/>
    <property type="match status" value="2"/>
</dbReference>
<protein>
    <recommendedName>
        <fullName evidence="7">6-aminohexanoate-dimer hydrolase</fullName>
        <ecNumber evidence="6">3.5.1.46</ecNumber>
    </recommendedName>
    <alternativeName>
        <fullName evidence="8">6-aminohexanoic acid linear oligomer hydrolase</fullName>
    </alternativeName>
</protein>
<comment type="pathway">
    <text evidence="5">Xenobiotic degradation; nylon-6 oligomer degradation.</text>
</comment>
<reference evidence="12 13" key="1">
    <citation type="submission" date="2019-06" db="EMBL/GenBank/DDBJ databases">
        <title>Whole genome shotgun sequence of Paenarthrobacter aurescens NBRC 12136.</title>
        <authorList>
            <person name="Hosoyama A."/>
            <person name="Uohara A."/>
            <person name="Ohji S."/>
            <person name="Ichikawa N."/>
        </authorList>
    </citation>
    <scope>NUCLEOTIDE SEQUENCE [LARGE SCALE GENOMIC DNA]</scope>
    <source>
        <strain evidence="12 13">NBRC 12136</strain>
    </source>
</reference>
<dbReference type="GeneID" id="97302825"/>
<keyword evidence="13" id="KW-1185">Reference proteome</keyword>
<dbReference type="RefSeq" id="WP_141283753.1">
    <property type="nucleotide sequence ID" value="NZ_BAAAWK010000001.1"/>
</dbReference>
<dbReference type="PANTHER" id="PTHR43283:SF7">
    <property type="entry name" value="BETA-LACTAMASE-RELATED DOMAIN-CONTAINING PROTEIN"/>
    <property type="match status" value="1"/>
</dbReference>
<dbReference type="GO" id="GO:0019876">
    <property type="term" value="P:nylon catabolic process"/>
    <property type="evidence" value="ECO:0007669"/>
    <property type="project" value="UniProtKB-KW"/>
</dbReference>
<dbReference type="FunFam" id="3.40.710.10:FF:000175">
    <property type="entry name" value="6-aminohexanoate-dimer hydrolase"/>
    <property type="match status" value="1"/>
</dbReference>